<feature type="transmembrane region" description="Helical" evidence="9">
    <location>
        <begin position="81"/>
        <end position="99"/>
    </location>
</feature>
<reference evidence="10" key="1">
    <citation type="journal article" date="2011" name="Exp. Appl. Acarol.">
        <title>Mitochondrial genome sequence of Unionicola parkeri (Acari: Trombidiformes: Unionicolidae): molecular synapomorphies between closely-related Unionicola gill mites.</title>
        <authorList>
            <person name="Edwards D.D."/>
            <person name="Jackson L.E."/>
            <person name="Johnson A.J."/>
            <person name="Ernsting B.R."/>
        </authorList>
    </citation>
    <scope>NUCLEOTIDE SEQUENCE</scope>
</reference>
<keyword evidence="4 9" id="KW-0813">Transport</keyword>
<evidence type="ECO:0000313" key="10">
    <source>
        <dbReference type="EMBL" id="ADP01831.1"/>
    </source>
</evidence>
<comment type="function">
    <text evidence="9">Core subunit of the mitochondrial membrane respiratory chain NADH dehydrogenase (Complex I) which catalyzes electron transfer from NADH through the respiratory chain, using ubiquinone as an electron acceptor. Essential for the catalytic activity of complex I.</text>
</comment>
<evidence type="ECO:0000256" key="1">
    <source>
        <dbReference type="ARBA" id="ARBA00004370"/>
    </source>
</evidence>
<dbReference type="InterPro" id="IPR000440">
    <property type="entry name" value="NADH_UbQ/plastoQ_OxRdtase_su3"/>
</dbReference>
<dbReference type="Pfam" id="PF00507">
    <property type="entry name" value="Oxidored_q4"/>
    <property type="match status" value="1"/>
</dbReference>
<keyword evidence="5 9" id="KW-0812">Transmembrane</keyword>
<dbReference type="GO" id="GO:0030964">
    <property type="term" value="C:NADH dehydrogenase complex"/>
    <property type="evidence" value="ECO:0007669"/>
    <property type="project" value="TreeGrafter"/>
</dbReference>
<dbReference type="GO" id="GO:0031966">
    <property type="term" value="C:mitochondrial membrane"/>
    <property type="evidence" value="ECO:0007669"/>
    <property type="project" value="UniProtKB-SubCell"/>
</dbReference>
<accession>E3W3M1</accession>
<gene>
    <name evidence="10" type="primary">nad3</name>
</gene>
<comment type="catalytic activity">
    <reaction evidence="8 9">
        <text>a ubiquinone + NADH + 5 H(+)(in) = a ubiquinol + NAD(+) + 4 H(+)(out)</text>
        <dbReference type="Rhea" id="RHEA:29091"/>
        <dbReference type="Rhea" id="RHEA-COMP:9565"/>
        <dbReference type="Rhea" id="RHEA-COMP:9566"/>
        <dbReference type="ChEBI" id="CHEBI:15378"/>
        <dbReference type="ChEBI" id="CHEBI:16389"/>
        <dbReference type="ChEBI" id="CHEBI:17976"/>
        <dbReference type="ChEBI" id="CHEBI:57540"/>
        <dbReference type="ChEBI" id="CHEBI:57945"/>
        <dbReference type="EC" id="7.1.1.2"/>
    </reaction>
</comment>
<keyword evidence="9" id="KW-0249">Electron transport</keyword>
<geneLocation type="mitochondrion" evidence="10"/>
<dbReference type="GO" id="GO:0008137">
    <property type="term" value="F:NADH dehydrogenase (ubiquinone) activity"/>
    <property type="evidence" value="ECO:0007669"/>
    <property type="project" value="UniProtKB-UniRule"/>
</dbReference>
<evidence type="ECO:0000256" key="7">
    <source>
        <dbReference type="ARBA" id="ARBA00023136"/>
    </source>
</evidence>
<evidence type="ECO:0000256" key="3">
    <source>
        <dbReference type="ARBA" id="ARBA00021007"/>
    </source>
</evidence>
<dbReference type="Gene3D" id="1.20.58.1610">
    <property type="entry name" value="NADH:ubiquinone/plastoquinone oxidoreductase, chain 3"/>
    <property type="match status" value="1"/>
</dbReference>
<dbReference type="EMBL" id="HQ386015">
    <property type="protein sequence ID" value="ADP01831.1"/>
    <property type="molecule type" value="Genomic_DNA"/>
</dbReference>
<keyword evidence="9" id="KW-0830">Ubiquinone</keyword>
<evidence type="ECO:0000256" key="4">
    <source>
        <dbReference type="ARBA" id="ARBA00022448"/>
    </source>
</evidence>
<evidence type="ECO:0000256" key="6">
    <source>
        <dbReference type="ARBA" id="ARBA00022989"/>
    </source>
</evidence>
<keyword evidence="9 10" id="KW-0496">Mitochondrion</keyword>
<evidence type="ECO:0000256" key="8">
    <source>
        <dbReference type="ARBA" id="ARBA00049551"/>
    </source>
</evidence>
<evidence type="ECO:0000256" key="2">
    <source>
        <dbReference type="ARBA" id="ARBA00008472"/>
    </source>
</evidence>
<dbReference type="PANTHER" id="PTHR11058:SF9">
    <property type="entry name" value="NADH-UBIQUINONE OXIDOREDUCTASE CHAIN 3"/>
    <property type="match status" value="1"/>
</dbReference>
<keyword evidence="6 9" id="KW-1133">Transmembrane helix</keyword>
<dbReference type="EC" id="7.1.1.2" evidence="9"/>
<name>E3W3M1_9ACAR</name>
<dbReference type="InterPro" id="IPR038430">
    <property type="entry name" value="NDAH_ubi_oxred_su3_sf"/>
</dbReference>
<keyword evidence="9" id="KW-1278">Translocase</keyword>
<evidence type="ECO:0000256" key="9">
    <source>
        <dbReference type="RuleBase" id="RU003640"/>
    </source>
</evidence>
<comment type="similarity">
    <text evidence="2 9">Belongs to the complex I subunit 3 family.</text>
</comment>
<keyword evidence="9" id="KW-0520">NAD</keyword>
<keyword evidence="7 9" id="KW-0472">Membrane</keyword>
<dbReference type="PANTHER" id="PTHR11058">
    <property type="entry name" value="NADH-UBIQUINONE OXIDOREDUCTASE CHAIN 3"/>
    <property type="match status" value="1"/>
</dbReference>
<dbReference type="AlphaFoldDB" id="E3W3M1"/>
<organism evidence="10">
    <name type="scientific">Unionicola parkeri</name>
    <dbReference type="NCBI Taxonomy" id="350891"/>
    <lineage>
        <taxon>Eukaryota</taxon>
        <taxon>Metazoa</taxon>
        <taxon>Ecdysozoa</taxon>
        <taxon>Arthropoda</taxon>
        <taxon>Chelicerata</taxon>
        <taxon>Arachnida</taxon>
        <taxon>Acari</taxon>
        <taxon>Acariformes</taxon>
        <taxon>Trombidiformes</taxon>
        <taxon>Prostigmata</taxon>
        <taxon>Anystina</taxon>
        <taxon>Parasitengona</taxon>
        <taxon>Hydracarina</taxon>
        <taxon>Hygrobatoidea</taxon>
        <taxon>Unionicolidae</taxon>
        <taxon>Unionicolinae</taxon>
        <taxon>Unionicola</taxon>
        <taxon>Unionicolides</taxon>
    </lineage>
</organism>
<evidence type="ECO:0000256" key="5">
    <source>
        <dbReference type="ARBA" id="ARBA00022692"/>
    </source>
</evidence>
<keyword evidence="9" id="KW-0679">Respiratory chain</keyword>
<proteinExistence type="inferred from homology"/>
<feature type="transmembrane region" description="Helical" evidence="9">
    <location>
        <begin position="50"/>
        <end position="69"/>
    </location>
</feature>
<sequence length="108" mass="12821">MIMSTTLTWFMMNLSKILKESEDKKKEKSSGFECGFDFQSTKNTPYSSQFFMIAILFIIFDMEISLFIPFMKYQENSTSKLWNMTMIILMLISSTLLEWKMGMIEWSK</sequence>
<protein>
    <recommendedName>
        <fullName evidence="3 9">NADH-ubiquinone oxidoreductase chain 3</fullName>
        <ecNumber evidence="9">7.1.1.2</ecNumber>
    </recommendedName>
</protein>
<comment type="subcellular location">
    <subcellularLocation>
        <location evidence="1">Membrane</location>
    </subcellularLocation>
    <subcellularLocation>
        <location evidence="9">Mitochondrion membrane</location>
        <topology evidence="9">Multi-pass membrane protein</topology>
    </subcellularLocation>
</comment>